<sequence>MRKAAKVTWRMIAVAANNEPTFYRGSTFSVEAAVATMGTHDGDRKEMVAGKAAGGGERLRECDKQGRAHGI</sequence>
<evidence type="ECO:0000313" key="2">
    <source>
        <dbReference type="EMBL" id="KAI0494524.1"/>
    </source>
</evidence>
<feature type="compositionally biased region" description="Basic and acidic residues" evidence="1">
    <location>
        <begin position="57"/>
        <end position="71"/>
    </location>
</feature>
<comment type="caution">
    <text evidence="2">The sequence shown here is derived from an EMBL/GenBank/DDBJ whole genome shotgun (WGS) entry which is preliminary data.</text>
</comment>
<gene>
    <name evidence="2" type="ORF">KFK09_024662</name>
</gene>
<keyword evidence="3" id="KW-1185">Reference proteome</keyword>
<reference evidence="2" key="1">
    <citation type="journal article" date="2022" name="Front. Genet.">
        <title>Chromosome-Scale Assembly of the Dendrobium nobile Genome Provides Insights Into the Molecular Mechanism of the Biosynthesis of the Medicinal Active Ingredient of Dendrobium.</title>
        <authorList>
            <person name="Xu Q."/>
            <person name="Niu S.-C."/>
            <person name="Li K.-L."/>
            <person name="Zheng P.-J."/>
            <person name="Zhang X.-J."/>
            <person name="Jia Y."/>
            <person name="Liu Y."/>
            <person name="Niu Y.-X."/>
            <person name="Yu L.-H."/>
            <person name="Chen D.-F."/>
            <person name="Zhang G.-Q."/>
        </authorList>
    </citation>
    <scope>NUCLEOTIDE SEQUENCE</scope>
    <source>
        <tissue evidence="2">Leaf</tissue>
    </source>
</reference>
<dbReference type="Proteomes" id="UP000829196">
    <property type="component" value="Unassembled WGS sequence"/>
</dbReference>
<feature type="region of interest" description="Disordered" evidence="1">
    <location>
        <begin position="50"/>
        <end position="71"/>
    </location>
</feature>
<proteinExistence type="predicted"/>
<name>A0A8T3AEP7_DENNO</name>
<dbReference type="EMBL" id="JAGYWB010000017">
    <property type="protein sequence ID" value="KAI0494524.1"/>
    <property type="molecule type" value="Genomic_DNA"/>
</dbReference>
<dbReference type="OrthoDB" id="10292013at2759"/>
<organism evidence="2 3">
    <name type="scientific">Dendrobium nobile</name>
    <name type="common">Orchid</name>
    <dbReference type="NCBI Taxonomy" id="94219"/>
    <lineage>
        <taxon>Eukaryota</taxon>
        <taxon>Viridiplantae</taxon>
        <taxon>Streptophyta</taxon>
        <taxon>Embryophyta</taxon>
        <taxon>Tracheophyta</taxon>
        <taxon>Spermatophyta</taxon>
        <taxon>Magnoliopsida</taxon>
        <taxon>Liliopsida</taxon>
        <taxon>Asparagales</taxon>
        <taxon>Orchidaceae</taxon>
        <taxon>Epidendroideae</taxon>
        <taxon>Malaxideae</taxon>
        <taxon>Dendrobiinae</taxon>
        <taxon>Dendrobium</taxon>
    </lineage>
</organism>
<accession>A0A8T3AEP7</accession>
<evidence type="ECO:0000256" key="1">
    <source>
        <dbReference type="SAM" id="MobiDB-lite"/>
    </source>
</evidence>
<evidence type="ECO:0000313" key="3">
    <source>
        <dbReference type="Proteomes" id="UP000829196"/>
    </source>
</evidence>
<dbReference type="AlphaFoldDB" id="A0A8T3AEP7"/>
<protein>
    <submittedName>
        <fullName evidence="2">Uncharacterized protein</fullName>
    </submittedName>
</protein>